<protein>
    <submittedName>
        <fullName evidence="1">Uncharacterized protein</fullName>
    </submittedName>
</protein>
<accession>K7YLW5</accession>
<proteinExistence type="predicted"/>
<dbReference type="KEGG" id="bbat:Bdt_1081"/>
<sequence length="33" mass="3496">MIATAYLPSFSIKFVLPSELSLSGVVKASPNVE</sequence>
<name>K7YLW5_BDEBC</name>
<dbReference type="Proteomes" id="UP000010074">
    <property type="component" value="Chromosome"/>
</dbReference>
<dbReference type="EMBL" id="CP002930">
    <property type="protein sequence ID" value="AFY00781.1"/>
    <property type="molecule type" value="Genomic_DNA"/>
</dbReference>
<evidence type="ECO:0000313" key="2">
    <source>
        <dbReference type="Proteomes" id="UP000010074"/>
    </source>
</evidence>
<organism evidence="1 2">
    <name type="scientific">Bdellovibrio bacteriovorus str. Tiberius</name>
    <dbReference type="NCBI Taxonomy" id="1069642"/>
    <lineage>
        <taxon>Bacteria</taxon>
        <taxon>Pseudomonadati</taxon>
        <taxon>Bdellovibrionota</taxon>
        <taxon>Bdellovibrionia</taxon>
        <taxon>Bdellovibrionales</taxon>
        <taxon>Pseudobdellovibrionaceae</taxon>
        <taxon>Bdellovibrio</taxon>
    </lineage>
</organism>
<dbReference type="AlphaFoldDB" id="K7YLW5"/>
<evidence type="ECO:0000313" key="1">
    <source>
        <dbReference type="EMBL" id="AFY00781.1"/>
    </source>
</evidence>
<gene>
    <name evidence="1" type="ORF">Bdt_1081</name>
</gene>
<reference evidence="1 2" key="1">
    <citation type="journal article" date="2012" name="BMC Genomics">
        <title>Genome analysis of a simultaneously predatory and prey-independent, novel Bdellovibrio bacteriovorus from the River Tiber, supports in silico predictions of both ancient and recent lateral gene transfer from diverse bacteria.</title>
        <authorList>
            <person name="Hobley L."/>
            <person name="Lerner T.R."/>
            <person name="Williams L.E."/>
            <person name="Lambert C."/>
            <person name="Till R."/>
            <person name="Milner D.S."/>
            <person name="Basford S.M."/>
            <person name="Capeness M.J."/>
            <person name="Fenton A.K."/>
            <person name="Atterbury R.J."/>
            <person name="Harris M.A."/>
            <person name="Sockett R.E."/>
        </authorList>
    </citation>
    <scope>NUCLEOTIDE SEQUENCE [LARGE SCALE GENOMIC DNA]</scope>
    <source>
        <strain evidence="1 2">Tiberius</strain>
    </source>
</reference>
<dbReference type="HOGENOM" id="CLU_3380715_0_0_7"/>